<comment type="caution">
    <text evidence="9">The sequence shown here is derived from an EMBL/GenBank/DDBJ whole genome shotgun (WGS) entry which is preliminary data.</text>
</comment>
<evidence type="ECO:0000313" key="10">
    <source>
        <dbReference type="Proteomes" id="UP000618754"/>
    </source>
</evidence>
<evidence type="ECO:0000256" key="6">
    <source>
        <dbReference type="ARBA" id="ARBA00023136"/>
    </source>
</evidence>
<proteinExistence type="inferred from homology"/>
<dbReference type="InterPro" id="IPR022764">
    <property type="entry name" value="Peptidase_S54_rhomboid_dom"/>
</dbReference>
<dbReference type="PANTHER" id="PTHR43731">
    <property type="entry name" value="RHOMBOID PROTEASE"/>
    <property type="match status" value="1"/>
</dbReference>
<dbReference type="PANTHER" id="PTHR43731:SF14">
    <property type="entry name" value="PRESENILIN-ASSOCIATED RHOMBOID-LIKE PROTEIN, MITOCHONDRIAL"/>
    <property type="match status" value="1"/>
</dbReference>
<feature type="transmembrane region" description="Helical" evidence="7">
    <location>
        <begin position="148"/>
        <end position="173"/>
    </location>
</feature>
<keyword evidence="3 7" id="KW-0812">Transmembrane</keyword>
<sequence length="202" mass="22510">MTVSNTFNPQESPVCLSLIACIFACSVLALRNKRLFFAGLLHPVTVSRKKEYYRLVTSDLIHNDLVHLFVNVFALFAVGSQLEEYLRSINSQGSLLFVFVYLCSCVSGTFFTFLMHRKDFEFSSAGASGSVLGCMMSFMILQPYHIAFYIPVVGGVINMYTALIYIVFLIVYQLRTANPLVNNEVHFYGALGGIISALIIKG</sequence>
<dbReference type="Proteomes" id="UP000618754">
    <property type="component" value="Unassembled WGS sequence"/>
</dbReference>
<keyword evidence="4" id="KW-0378">Hydrolase</keyword>
<feature type="transmembrane region" description="Helical" evidence="7">
    <location>
        <begin position="94"/>
        <end position="116"/>
    </location>
</feature>
<dbReference type="Pfam" id="PF01694">
    <property type="entry name" value="Rhomboid"/>
    <property type="match status" value="1"/>
</dbReference>
<protein>
    <submittedName>
        <fullName evidence="9">Rhomboid family intramembrane serine protease</fullName>
    </submittedName>
</protein>
<dbReference type="GO" id="GO:0008233">
    <property type="term" value="F:peptidase activity"/>
    <property type="evidence" value="ECO:0007669"/>
    <property type="project" value="UniProtKB-KW"/>
</dbReference>
<dbReference type="InterPro" id="IPR050925">
    <property type="entry name" value="Rhomboid_protease_S54"/>
</dbReference>
<evidence type="ECO:0000259" key="8">
    <source>
        <dbReference type="Pfam" id="PF01694"/>
    </source>
</evidence>
<accession>A0ABR7X5M7</accession>
<feature type="domain" description="Peptidase S54 rhomboid" evidence="8">
    <location>
        <begin position="50"/>
        <end position="200"/>
    </location>
</feature>
<dbReference type="SUPFAM" id="SSF144091">
    <property type="entry name" value="Rhomboid-like"/>
    <property type="match status" value="1"/>
</dbReference>
<evidence type="ECO:0000256" key="5">
    <source>
        <dbReference type="ARBA" id="ARBA00022989"/>
    </source>
</evidence>
<feature type="transmembrane region" description="Helical" evidence="7">
    <location>
        <begin position="65"/>
        <end position="82"/>
    </location>
</feature>
<dbReference type="RefSeq" id="WP_191175732.1">
    <property type="nucleotide sequence ID" value="NZ_JACWMW010000002.1"/>
</dbReference>
<evidence type="ECO:0000256" key="1">
    <source>
        <dbReference type="ARBA" id="ARBA00004141"/>
    </source>
</evidence>
<evidence type="ECO:0000256" key="2">
    <source>
        <dbReference type="ARBA" id="ARBA00009045"/>
    </source>
</evidence>
<name>A0ABR7X5M7_9SPHI</name>
<gene>
    <name evidence="9" type="ORF">IDJ75_11370</name>
</gene>
<dbReference type="Gene3D" id="1.20.1540.10">
    <property type="entry name" value="Rhomboid-like"/>
    <property type="match status" value="1"/>
</dbReference>
<dbReference type="InterPro" id="IPR035952">
    <property type="entry name" value="Rhomboid-like_sf"/>
</dbReference>
<evidence type="ECO:0000256" key="7">
    <source>
        <dbReference type="SAM" id="Phobius"/>
    </source>
</evidence>
<organism evidence="9 10">
    <name type="scientific">Mucilaginibacter rigui</name>
    <dbReference type="NCBI Taxonomy" id="534635"/>
    <lineage>
        <taxon>Bacteria</taxon>
        <taxon>Pseudomonadati</taxon>
        <taxon>Bacteroidota</taxon>
        <taxon>Sphingobacteriia</taxon>
        <taxon>Sphingobacteriales</taxon>
        <taxon>Sphingobacteriaceae</taxon>
        <taxon>Mucilaginibacter</taxon>
    </lineage>
</organism>
<dbReference type="GO" id="GO:0006508">
    <property type="term" value="P:proteolysis"/>
    <property type="evidence" value="ECO:0007669"/>
    <property type="project" value="UniProtKB-KW"/>
</dbReference>
<keyword evidence="9" id="KW-0645">Protease</keyword>
<keyword evidence="10" id="KW-1185">Reference proteome</keyword>
<evidence type="ECO:0000313" key="9">
    <source>
        <dbReference type="EMBL" id="MBD1385881.1"/>
    </source>
</evidence>
<keyword evidence="5 7" id="KW-1133">Transmembrane helix</keyword>
<keyword evidence="6 7" id="KW-0472">Membrane</keyword>
<dbReference type="EMBL" id="JACWMW010000002">
    <property type="protein sequence ID" value="MBD1385881.1"/>
    <property type="molecule type" value="Genomic_DNA"/>
</dbReference>
<comment type="similarity">
    <text evidence="2">Belongs to the peptidase S54 family.</text>
</comment>
<evidence type="ECO:0000256" key="4">
    <source>
        <dbReference type="ARBA" id="ARBA00022801"/>
    </source>
</evidence>
<evidence type="ECO:0000256" key="3">
    <source>
        <dbReference type="ARBA" id="ARBA00022692"/>
    </source>
</evidence>
<reference evidence="9 10" key="1">
    <citation type="submission" date="2020-09" db="EMBL/GenBank/DDBJ databases">
        <title>Novel species of Mucilaginibacter isolated from a glacier on the Tibetan Plateau.</title>
        <authorList>
            <person name="Liu Q."/>
            <person name="Xin Y.-H."/>
        </authorList>
    </citation>
    <scope>NUCLEOTIDE SEQUENCE [LARGE SCALE GENOMIC DNA]</scope>
    <source>
        <strain evidence="9 10">CGMCC 1.13878</strain>
    </source>
</reference>
<comment type="subcellular location">
    <subcellularLocation>
        <location evidence="1">Membrane</location>
        <topology evidence="1">Multi-pass membrane protein</topology>
    </subcellularLocation>
</comment>